<dbReference type="Pfam" id="PF00561">
    <property type="entry name" value="Abhydrolase_1"/>
    <property type="match status" value="1"/>
</dbReference>
<dbReference type="PANTHER" id="PTHR43194">
    <property type="entry name" value="HYDROLASE ALPHA/BETA FOLD FAMILY"/>
    <property type="match status" value="1"/>
</dbReference>
<gene>
    <name evidence="2" type="ORF">SAMN05443248_6242</name>
</gene>
<evidence type="ECO:0000313" key="2">
    <source>
        <dbReference type="EMBL" id="SHH80118.1"/>
    </source>
</evidence>
<dbReference type="SUPFAM" id="SSF53474">
    <property type="entry name" value="alpha/beta-Hydrolases"/>
    <property type="match status" value="1"/>
</dbReference>
<dbReference type="EMBL" id="LT670817">
    <property type="protein sequence ID" value="SHH80118.1"/>
    <property type="molecule type" value="Genomic_DNA"/>
</dbReference>
<sequence length="252" mass="27661">MIWHKAIGDGPTKVMVIHGWFWDHRVFTPIFDSLDVNSHSYAFPDIRGYGHSRDVSGEYSIGEVAGDAIALADQLGWDKFHVVGHSMGGKAAQKVAMDAGARVRSVVAVTPVPASPLPFDDAVFGFFAAACEQDETALALLGDSVGNRAPKAWLELMLRRARDTARPEAFRSYMRSFIRDDFAADAHKVKAPMLVQFGEFDNGVSEALVRGVYPALYPHAEIEKLGNSGHYPMQETPIHFANRLEAFIAKSA</sequence>
<proteinExistence type="predicted"/>
<evidence type="ECO:0000313" key="3">
    <source>
        <dbReference type="Proteomes" id="UP000189796"/>
    </source>
</evidence>
<dbReference type="Proteomes" id="UP000189796">
    <property type="component" value="Chromosome I"/>
</dbReference>
<accession>A0A1M5VY48</accession>
<dbReference type="InterPro" id="IPR029058">
    <property type="entry name" value="AB_hydrolase_fold"/>
</dbReference>
<dbReference type="InterPro" id="IPR000073">
    <property type="entry name" value="AB_hydrolase_1"/>
</dbReference>
<dbReference type="AlphaFoldDB" id="A0A1M5VY48"/>
<dbReference type="RefSeq" id="WP_172842704.1">
    <property type="nucleotide sequence ID" value="NZ_LT670817.1"/>
</dbReference>
<dbReference type="Gene3D" id="3.40.50.1820">
    <property type="entry name" value="alpha/beta hydrolase"/>
    <property type="match status" value="1"/>
</dbReference>
<protein>
    <submittedName>
        <fullName evidence="2">Pimeloyl-ACP methyl ester carboxylesterase</fullName>
    </submittedName>
</protein>
<dbReference type="PANTHER" id="PTHR43194:SF2">
    <property type="entry name" value="PEROXISOMAL MEMBRANE PROTEIN LPX1"/>
    <property type="match status" value="1"/>
</dbReference>
<reference evidence="2 3" key="1">
    <citation type="submission" date="2016-11" db="EMBL/GenBank/DDBJ databases">
        <authorList>
            <person name="Jaros S."/>
            <person name="Januszkiewicz K."/>
            <person name="Wedrychowicz H."/>
        </authorList>
    </citation>
    <scope>NUCLEOTIDE SEQUENCE [LARGE SCALE GENOMIC DNA]</scope>
    <source>
        <strain evidence="2 3">GAS138</strain>
    </source>
</reference>
<organism evidence="2 3">
    <name type="scientific">Bradyrhizobium erythrophlei</name>
    <dbReference type="NCBI Taxonomy" id="1437360"/>
    <lineage>
        <taxon>Bacteria</taxon>
        <taxon>Pseudomonadati</taxon>
        <taxon>Pseudomonadota</taxon>
        <taxon>Alphaproteobacteria</taxon>
        <taxon>Hyphomicrobiales</taxon>
        <taxon>Nitrobacteraceae</taxon>
        <taxon>Bradyrhizobium</taxon>
    </lineage>
</organism>
<dbReference type="InterPro" id="IPR050228">
    <property type="entry name" value="Carboxylesterase_BioH"/>
</dbReference>
<feature type="domain" description="AB hydrolase-1" evidence="1">
    <location>
        <begin position="14"/>
        <end position="122"/>
    </location>
</feature>
<name>A0A1M5VY48_9BRAD</name>
<evidence type="ECO:0000259" key="1">
    <source>
        <dbReference type="Pfam" id="PF00561"/>
    </source>
</evidence>